<reference evidence="1 2" key="1">
    <citation type="submission" date="2022-10" db="EMBL/GenBank/DDBJ databases">
        <title>The complete genomes of actinobacterial strains from the NBC collection.</title>
        <authorList>
            <person name="Joergensen T.S."/>
            <person name="Alvarez Arevalo M."/>
            <person name="Sterndorff E.B."/>
            <person name="Faurdal D."/>
            <person name="Vuksanovic O."/>
            <person name="Mourched A.-S."/>
            <person name="Charusanti P."/>
            <person name="Shaw S."/>
            <person name="Blin K."/>
            <person name="Weber T."/>
        </authorList>
    </citation>
    <scope>NUCLEOTIDE SEQUENCE [LARGE SCALE GENOMIC DNA]</scope>
    <source>
        <strain evidence="1 2">NBC 01809</strain>
    </source>
</reference>
<keyword evidence="2" id="KW-1185">Reference proteome</keyword>
<dbReference type="EMBL" id="CP109071">
    <property type="protein sequence ID" value="WSA33825.1"/>
    <property type="molecule type" value="Genomic_DNA"/>
</dbReference>
<dbReference type="RefSeq" id="WP_218107702.1">
    <property type="nucleotide sequence ID" value="NZ_CP109071.1"/>
</dbReference>
<sequence length="48" mass="6009">MVGRQRRTRWWAGLRRWRRERRCVRKVPRLLLWLRVVGRCALDHDVSP</sequence>
<dbReference type="Proteomes" id="UP001334804">
    <property type="component" value="Chromosome"/>
</dbReference>
<evidence type="ECO:0000313" key="1">
    <source>
        <dbReference type="EMBL" id="WSA33825.1"/>
    </source>
</evidence>
<proteinExistence type="predicted"/>
<protein>
    <submittedName>
        <fullName evidence="1">Uncharacterized protein</fullName>
    </submittedName>
</protein>
<name>A0ABZ1EHX8_9ACTN</name>
<evidence type="ECO:0000313" key="2">
    <source>
        <dbReference type="Proteomes" id="UP001334804"/>
    </source>
</evidence>
<gene>
    <name evidence="1" type="ORF">OIE14_07185</name>
</gene>
<organism evidence="1 2">
    <name type="scientific">Micromonospora peucetia</name>
    <dbReference type="NCBI Taxonomy" id="47871"/>
    <lineage>
        <taxon>Bacteria</taxon>
        <taxon>Bacillati</taxon>
        <taxon>Actinomycetota</taxon>
        <taxon>Actinomycetes</taxon>
        <taxon>Micromonosporales</taxon>
        <taxon>Micromonosporaceae</taxon>
        <taxon>Micromonospora</taxon>
    </lineage>
</organism>
<accession>A0ABZ1EHX8</accession>